<evidence type="ECO:0000313" key="1">
    <source>
        <dbReference type="EMBL" id="MPC68918.1"/>
    </source>
</evidence>
<comment type="caution">
    <text evidence="1">The sequence shown here is derived from an EMBL/GenBank/DDBJ whole genome shotgun (WGS) entry which is preliminary data.</text>
</comment>
<proteinExistence type="predicted"/>
<keyword evidence="2" id="KW-1185">Reference proteome</keyword>
<gene>
    <name evidence="1" type="ORF">E2C01_063129</name>
</gene>
<reference evidence="1 2" key="1">
    <citation type="submission" date="2019-05" db="EMBL/GenBank/DDBJ databases">
        <title>Another draft genome of Portunus trituberculatus and its Hox gene families provides insights of decapod evolution.</title>
        <authorList>
            <person name="Jeong J.-H."/>
            <person name="Song I."/>
            <person name="Kim S."/>
            <person name="Choi T."/>
            <person name="Kim D."/>
            <person name="Ryu S."/>
            <person name="Kim W."/>
        </authorList>
    </citation>
    <scope>NUCLEOTIDE SEQUENCE [LARGE SCALE GENOMIC DNA]</scope>
    <source>
        <tissue evidence="1">Muscle</tissue>
    </source>
</reference>
<evidence type="ECO:0000313" key="2">
    <source>
        <dbReference type="Proteomes" id="UP000324222"/>
    </source>
</evidence>
<accession>A0A5B7HJF7</accession>
<sequence length="172" mass="18722">MSRVVSAFSAFALPRSRGLPRTMMRWEAPLTAPSRHPSRLWASTSWPEISVPPSASPLSLATPPAELPSPSAFRPLVPPPEIATRRPDSWCSSAHLVPPACPALSHTCLGLISSGTAWLTCTATLLARGFNKLEVLILWVSGTPRHLFPSYFLLISALPRLPCSKHASIYEY</sequence>
<dbReference type="Proteomes" id="UP000324222">
    <property type="component" value="Unassembled WGS sequence"/>
</dbReference>
<dbReference type="EMBL" id="VSRR010028603">
    <property type="protein sequence ID" value="MPC68918.1"/>
    <property type="molecule type" value="Genomic_DNA"/>
</dbReference>
<name>A0A5B7HJF7_PORTR</name>
<dbReference type="AlphaFoldDB" id="A0A5B7HJF7"/>
<protein>
    <submittedName>
        <fullName evidence="1">Uncharacterized protein</fullName>
    </submittedName>
</protein>
<organism evidence="1 2">
    <name type="scientific">Portunus trituberculatus</name>
    <name type="common">Swimming crab</name>
    <name type="synonym">Neptunus trituberculatus</name>
    <dbReference type="NCBI Taxonomy" id="210409"/>
    <lineage>
        <taxon>Eukaryota</taxon>
        <taxon>Metazoa</taxon>
        <taxon>Ecdysozoa</taxon>
        <taxon>Arthropoda</taxon>
        <taxon>Crustacea</taxon>
        <taxon>Multicrustacea</taxon>
        <taxon>Malacostraca</taxon>
        <taxon>Eumalacostraca</taxon>
        <taxon>Eucarida</taxon>
        <taxon>Decapoda</taxon>
        <taxon>Pleocyemata</taxon>
        <taxon>Brachyura</taxon>
        <taxon>Eubrachyura</taxon>
        <taxon>Portunoidea</taxon>
        <taxon>Portunidae</taxon>
        <taxon>Portuninae</taxon>
        <taxon>Portunus</taxon>
    </lineage>
</organism>